<dbReference type="PANTHER" id="PTHR34358:SF2">
    <property type="entry name" value="OS03G0411600 PROTEIN"/>
    <property type="match status" value="1"/>
</dbReference>
<comment type="caution">
    <text evidence="2">The sequence shown here is derived from an EMBL/GenBank/DDBJ whole genome shotgun (WGS) entry which is preliminary data.</text>
</comment>
<organism evidence="2 3">
    <name type="scientific">Vitis vinifera</name>
    <name type="common">Grape</name>
    <dbReference type="NCBI Taxonomy" id="29760"/>
    <lineage>
        <taxon>Eukaryota</taxon>
        <taxon>Viridiplantae</taxon>
        <taxon>Streptophyta</taxon>
        <taxon>Embryophyta</taxon>
        <taxon>Tracheophyta</taxon>
        <taxon>Spermatophyta</taxon>
        <taxon>Magnoliopsida</taxon>
        <taxon>eudicotyledons</taxon>
        <taxon>Gunneridae</taxon>
        <taxon>Pentapetalae</taxon>
        <taxon>rosids</taxon>
        <taxon>Vitales</taxon>
        <taxon>Vitaceae</taxon>
        <taxon>Viteae</taxon>
        <taxon>Vitis</taxon>
    </lineage>
</organism>
<dbReference type="EMBL" id="QGNW01000019">
    <property type="protein sequence ID" value="RVX15226.1"/>
    <property type="molecule type" value="Genomic_DNA"/>
</dbReference>
<dbReference type="Proteomes" id="UP000288805">
    <property type="component" value="Unassembled WGS sequence"/>
</dbReference>
<sequence>MEGNPATTSSMKMHSSESGNSFGGKGGYKFWALAAILLLAFWSMFTGSVTLKWSASNLSRFPDDIDSPAHDDLDVLEVEEREKLVRYMWDLYTHTTTSRLPRFWEEAFEAAYMELASDVPSVRNAAVLEIAKMSLRSIHLHPLPLHSTECHKKACPQETALTTWDISERLYAQTHENSIPCGSESMYPVISPRIPPSSVILSFWESLILMLFQGRRETRKNVKQAELGKEVSGVNSSQ</sequence>
<feature type="transmembrane region" description="Helical" evidence="1">
    <location>
        <begin position="30"/>
        <end position="51"/>
    </location>
</feature>
<reference evidence="2 3" key="1">
    <citation type="journal article" date="2018" name="PLoS Genet.">
        <title>Population sequencing reveals clonal diversity and ancestral inbreeding in the grapevine cultivar Chardonnay.</title>
        <authorList>
            <person name="Roach M.J."/>
            <person name="Johnson D.L."/>
            <person name="Bohlmann J."/>
            <person name="van Vuuren H.J."/>
            <person name="Jones S.J."/>
            <person name="Pretorius I.S."/>
            <person name="Schmidt S.A."/>
            <person name="Borneman A.R."/>
        </authorList>
    </citation>
    <scope>NUCLEOTIDE SEQUENCE [LARGE SCALE GENOMIC DNA]</scope>
    <source>
        <strain evidence="3">cv. Chardonnay</strain>
        <tissue evidence="2">Leaf</tissue>
    </source>
</reference>
<accession>A0A438K1Z1</accession>
<name>A0A438K1Z1_VITVI</name>
<dbReference type="Pfam" id="PF06708">
    <property type="entry name" value="DUF1195"/>
    <property type="match status" value="1"/>
</dbReference>
<proteinExistence type="predicted"/>
<protein>
    <submittedName>
        <fullName evidence="2">Uncharacterized protein</fullName>
    </submittedName>
</protein>
<keyword evidence="1" id="KW-0812">Transmembrane</keyword>
<evidence type="ECO:0000313" key="3">
    <source>
        <dbReference type="Proteomes" id="UP000288805"/>
    </source>
</evidence>
<dbReference type="AlphaFoldDB" id="A0A438K1Z1"/>
<keyword evidence="1" id="KW-1133">Transmembrane helix</keyword>
<dbReference type="PANTHER" id="PTHR34358">
    <property type="entry name" value="OS03G0411600 PROTEIN"/>
    <property type="match status" value="1"/>
</dbReference>
<keyword evidence="1" id="KW-0472">Membrane</keyword>
<evidence type="ECO:0000313" key="2">
    <source>
        <dbReference type="EMBL" id="RVX15226.1"/>
    </source>
</evidence>
<dbReference type="InterPro" id="IPR010608">
    <property type="entry name" value="DUF1195"/>
</dbReference>
<evidence type="ECO:0000256" key="1">
    <source>
        <dbReference type="SAM" id="Phobius"/>
    </source>
</evidence>
<gene>
    <name evidence="2" type="ORF">CK203_007904</name>
</gene>